<evidence type="ECO:0000313" key="2">
    <source>
        <dbReference type="WBParaSite" id="EEL_0000222801-mRNA-1"/>
    </source>
</evidence>
<protein>
    <submittedName>
        <fullName evidence="2">AMP-binding domain-containing protein</fullName>
    </submittedName>
</protein>
<name>A0A0R3RL69_9BILA</name>
<evidence type="ECO:0000313" key="1">
    <source>
        <dbReference type="Proteomes" id="UP000050640"/>
    </source>
</evidence>
<accession>A0A0R3RL69</accession>
<dbReference type="AlphaFoldDB" id="A0A0R3RL69"/>
<organism evidence="1 2">
    <name type="scientific">Elaeophora elaphi</name>
    <dbReference type="NCBI Taxonomy" id="1147741"/>
    <lineage>
        <taxon>Eukaryota</taxon>
        <taxon>Metazoa</taxon>
        <taxon>Ecdysozoa</taxon>
        <taxon>Nematoda</taxon>
        <taxon>Chromadorea</taxon>
        <taxon>Rhabditida</taxon>
        <taxon>Spirurina</taxon>
        <taxon>Spiruromorpha</taxon>
        <taxon>Filarioidea</taxon>
        <taxon>Onchocercidae</taxon>
        <taxon>Elaeophora</taxon>
    </lineage>
</organism>
<dbReference type="WBParaSite" id="EEL_0000222801-mRNA-1">
    <property type="protein sequence ID" value="EEL_0000222801-mRNA-1"/>
    <property type="gene ID" value="EEL_0000222801"/>
</dbReference>
<sequence length="118" mass="13428">MQTIQEGEMVHNNDEKNPFKFSFSNRQLYAEEIDTWNLMNTVCNDLKVGAMAMMCGNMGKPYEAFLAMTENIEVPLVNWDLSPILPAEEARNLLVIISSDNDNIFCDFNSIIQICNLS</sequence>
<reference evidence="2" key="1">
    <citation type="submission" date="2017-02" db="UniProtKB">
        <authorList>
            <consortium name="WormBaseParasite"/>
        </authorList>
    </citation>
    <scope>IDENTIFICATION</scope>
</reference>
<dbReference type="Proteomes" id="UP000050640">
    <property type="component" value="Unplaced"/>
</dbReference>
<dbReference type="Gene3D" id="3.40.50.2300">
    <property type="match status" value="1"/>
</dbReference>
<proteinExistence type="predicted"/>
<dbReference type="STRING" id="1147741.A0A0R3RL69"/>
<keyword evidence="1" id="KW-1185">Reference proteome</keyword>